<dbReference type="AlphaFoldDB" id="A0AAW0BXC6"/>
<feature type="region of interest" description="Disordered" evidence="1">
    <location>
        <begin position="168"/>
        <end position="191"/>
    </location>
</feature>
<feature type="compositionally biased region" description="Pro residues" evidence="1">
    <location>
        <begin position="173"/>
        <end position="186"/>
    </location>
</feature>
<accession>A0AAW0BXC6</accession>
<evidence type="ECO:0000256" key="1">
    <source>
        <dbReference type="SAM" id="MobiDB-lite"/>
    </source>
</evidence>
<feature type="region of interest" description="Disordered" evidence="1">
    <location>
        <begin position="277"/>
        <end position="351"/>
    </location>
</feature>
<proteinExistence type="predicted"/>
<feature type="compositionally biased region" description="Low complexity" evidence="1">
    <location>
        <begin position="84"/>
        <end position="99"/>
    </location>
</feature>
<feature type="region of interest" description="Disordered" evidence="1">
    <location>
        <begin position="19"/>
        <end position="53"/>
    </location>
</feature>
<name>A0AAW0BXC6_9AGAR</name>
<sequence length="351" mass="39013">MTPTPPPLCRAHICCPTPRIKTSPSPLRANAQAGTPFSTQAPPTRSPYSLSPPLLDSLLPPAFHRRHRGFDRRHSKKHVPSSTPRPLLLNPRPPRLLARNNKESSSAPILRVRRRPTSTSRIVGVAELRTEYLSFDGINRPASRRHLTTKVRGRCLSSYSLTHALDAHSAYHHPPPPPEQRRPSPPSSSRQEIPHIRFATPRLSRPALPQHKCCSPILPSPNRCRHWRCRQRETRYIPTTLSIPASPTPPPPLPHSHTPLSWFFVAAAAPTHGLAVPQNLHSANSTPPLAPVNPQDAESAPLTLPYPKSCHGRRSSTRHPTPLAPLSWESTNVRSRGDGRRTYVPCNPLLK</sequence>
<dbReference type="EMBL" id="JAWWNJ010000026">
    <property type="protein sequence ID" value="KAK7029934.1"/>
    <property type="molecule type" value="Genomic_DNA"/>
</dbReference>
<evidence type="ECO:0000313" key="3">
    <source>
        <dbReference type="Proteomes" id="UP001362999"/>
    </source>
</evidence>
<protein>
    <submittedName>
        <fullName evidence="2">Uncharacterized protein</fullName>
    </submittedName>
</protein>
<feature type="compositionally biased region" description="Low complexity" evidence="1">
    <location>
        <begin position="42"/>
        <end position="53"/>
    </location>
</feature>
<comment type="caution">
    <text evidence="2">The sequence shown here is derived from an EMBL/GenBank/DDBJ whole genome shotgun (WGS) entry which is preliminary data.</text>
</comment>
<keyword evidence="3" id="KW-1185">Reference proteome</keyword>
<feature type="compositionally biased region" description="Polar residues" evidence="1">
    <location>
        <begin position="32"/>
        <end position="41"/>
    </location>
</feature>
<gene>
    <name evidence="2" type="ORF">R3P38DRAFT_3266786</name>
</gene>
<reference evidence="2 3" key="1">
    <citation type="journal article" date="2024" name="J Genomics">
        <title>Draft genome sequencing and assembly of Favolaschia claudopus CIRM-BRFM 2984 isolated from oak limbs.</title>
        <authorList>
            <person name="Navarro D."/>
            <person name="Drula E."/>
            <person name="Chaduli D."/>
            <person name="Cazenave R."/>
            <person name="Ahrendt S."/>
            <person name="Wang J."/>
            <person name="Lipzen A."/>
            <person name="Daum C."/>
            <person name="Barry K."/>
            <person name="Grigoriev I.V."/>
            <person name="Favel A."/>
            <person name="Rosso M.N."/>
            <person name="Martin F."/>
        </authorList>
    </citation>
    <scope>NUCLEOTIDE SEQUENCE [LARGE SCALE GENOMIC DNA]</scope>
    <source>
        <strain evidence="2 3">CIRM-BRFM 2984</strain>
    </source>
</reference>
<dbReference type="Proteomes" id="UP001362999">
    <property type="component" value="Unassembled WGS sequence"/>
</dbReference>
<feature type="compositionally biased region" description="Basic residues" evidence="1">
    <location>
        <begin position="69"/>
        <end position="79"/>
    </location>
</feature>
<evidence type="ECO:0000313" key="2">
    <source>
        <dbReference type="EMBL" id="KAK7029934.1"/>
    </source>
</evidence>
<feature type="region of interest" description="Disordered" evidence="1">
    <location>
        <begin position="69"/>
        <end position="109"/>
    </location>
</feature>
<organism evidence="2 3">
    <name type="scientific">Favolaschia claudopus</name>
    <dbReference type="NCBI Taxonomy" id="2862362"/>
    <lineage>
        <taxon>Eukaryota</taxon>
        <taxon>Fungi</taxon>
        <taxon>Dikarya</taxon>
        <taxon>Basidiomycota</taxon>
        <taxon>Agaricomycotina</taxon>
        <taxon>Agaricomycetes</taxon>
        <taxon>Agaricomycetidae</taxon>
        <taxon>Agaricales</taxon>
        <taxon>Marasmiineae</taxon>
        <taxon>Mycenaceae</taxon>
        <taxon>Favolaschia</taxon>
    </lineage>
</organism>